<name>A0A7S4IUJ5_9EUKA</name>
<dbReference type="GO" id="GO:0003676">
    <property type="term" value="F:nucleic acid binding"/>
    <property type="evidence" value="ECO:0007669"/>
    <property type="project" value="UniProtKB-UniRule"/>
</dbReference>
<accession>A0A7S4IUJ5</accession>
<dbReference type="InterPro" id="IPR002877">
    <property type="entry name" value="RNA_MeTrfase_FtsJ_dom"/>
</dbReference>
<evidence type="ECO:0000256" key="2">
    <source>
        <dbReference type="SAM" id="MobiDB-lite"/>
    </source>
</evidence>
<protein>
    <recommendedName>
        <fullName evidence="1">Cap-specific mRNA (nucleoside-2'-O-)-methyltransferase 1</fullName>
        <ecNumber evidence="1">2.1.1.57</ecNumber>
    </recommendedName>
    <alternativeName>
        <fullName evidence="1">Cap1 2'O-ribose methyltransferase 1</fullName>
    </alternativeName>
</protein>
<evidence type="ECO:0000259" key="4">
    <source>
        <dbReference type="PROSITE" id="PS51613"/>
    </source>
</evidence>
<dbReference type="InterPro" id="IPR050851">
    <property type="entry name" value="mRNA_Cap_2O-Ribose_MeTrfase"/>
</dbReference>
<keyword evidence="1" id="KW-0506">mRNA capping</keyword>
<dbReference type="PROSITE" id="PS50174">
    <property type="entry name" value="G_PATCH"/>
    <property type="match status" value="1"/>
</dbReference>
<dbReference type="InterPro" id="IPR000467">
    <property type="entry name" value="G_patch_dom"/>
</dbReference>
<comment type="function">
    <text evidence="1">S-adenosyl-L-methionine-dependent methyltransferase that mediates RNA cap1 2'-O-ribose methylation to the 5'-cap structure of RNAs. Methylates the ribose of the first nucleotide of a m(7)GpppG-capped mRNA to produce m(7)GpppNmp (cap1).</text>
</comment>
<proteinExistence type="predicted"/>
<dbReference type="PANTHER" id="PTHR16121">
    <property type="entry name" value="CAP-SPECIFIC MRNA (NUCLEOSIDE-2'-O-)-METHYLTRANSFERASE 1-RELATED"/>
    <property type="match status" value="1"/>
</dbReference>
<feature type="domain" description="G-patch" evidence="3">
    <location>
        <begin position="30"/>
        <end position="76"/>
    </location>
</feature>
<dbReference type="InterPro" id="IPR029063">
    <property type="entry name" value="SAM-dependent_MTases_sf"/>
</dbReference>
<feature type="domain" description="RrmJ-type SAM-dependent 2'-O-MTase" evidence="4">
    <location>
        <begin position="180"/>
        <end position="387"/>
    </location>
</feature>
<keyword evidence="1" id="KW-0507">mRNA processing</keyword>
<dbReference type="EC" id="2.1.1.57" evidence="1"/>
<dbReference type="Gene3D" id="3.40.50.12760">
    <property type="match status" value="1"/>
</dbReference>
<dbReference type="GO" id="GO:0005634">
    <property type="term" value="C:nucleus"/>
    <property type="evidence" value="ECO:0007669"/>
    <property type="project" value="UniProtKB-SubCell"/>
</dbReference>
<comment type="subcellular location">
    <subcellularLocation>
        <location evidence="1">Nucleus</location>
    </subcellularLocation>
</comment>
<feature type="compositionally biased region" description="Basic and acidic residues" evidence="2">
    <location>
        <begin position="532"/>
        <end position="556"/>
    </location>
</feature>
<keyword evidence="1" id="KW-0539">Nucleus</keyword>
<dbReference type="Pfam" id="PF01585">
    <property type="entry name" value="G-patch"/>
    <property type="match status" value="1"/>
</dbReference>
<sequence>MGHNSHSDEEEEFPPGESTTDVVLGQTPYLHGKGAELFKKAGWSGTGGLGKDQKGIVEPIIPQGNQGSAGFGYTKAPATIPGSHNAKHKVPPARLESVSVRNKDRKPIKWIVCPETFDPNLTFENDLVVGKEDYDYDLFCSNEKVQHLFSNKDKLDSVDKKTFLDSRRRANPYEIIGKSIFINRAAVKLANLDYLCERLVPPRETEKFFFCDVCAGPGGFTEYVLWKRHGVHSRGWGMTLKGNDDWKFYRFNELSNVRGRFEAIYGPDGQGNVYKEENLKEFQRVVLSGTDGKGVQLFTADGGFCVDGNENYQEVEVKRLVLDQFLCALCVLGKGGNFVCKIFDCFTPFTIGLLYILYRCFEKFAIVKPVTSRPANSERYVVCKNFLQQNPPIIDYLFRVNAEFDKKPKDEDVIRVVDLKTIQKDTQFIQYMRESNLRIIDAQIAALDDLVLYIEDLMLAPFADQKTVQEYALRLWGIPPQPTYRPQYNRRGGYNRGQHRQHNGGYNGDYNRGYNGDHNRNSQHYRSNAPQPRERETGKRERPYDNSAEHPRKRYSDGNQNDSRNKDKYM</sequence>
<evidence type="ECO:0000313" key="5">
    <source>
        <dbReference type="EMBL" id="CAE2240214.1"/>
    </source>
</evidence>
<evidence type="ECO:0000256" key="1">
    <source>
        <dbReference type="RuleBase" id="RU368012"/>
    </source>
</evidence>
<dbReference type="GO" id="GO:0032259">
    <property type="term" value="P:methylation"/>
    <property type="evidence" value="ECO:0007669"/>
    <property type="project" value="UniProtKB-KW"/>
</dbReference>
<dbReference type="PROSITE" id="PS51613">
    <property type="entry name" value="SAM_MT_RRMJ"/>
    <property type="match status" value="1"/>
</dbReference>
<keyword evidence="1" id="KW-0489">Methyltransferase</keyword>
<feature type="region of interest" description="Disordered" evidence="2">
    <location>
        <begin position="1"/>
        <end position="23"/>
    </location>
</feature>
<dbReference type="GO" id="GO:0016556">
    <property type="term" value="P:mRNA modification"/>
    <property type="evidence" value="ECO:0007669"/>
    <property type="project" value="UniProtKB-UniRule"/>
</dbReference>
<evidence type="ECO:0000259" key="3">
    <source>
        <dbReference type="PROSITE" id="PS50174"/>
    </source>
</evidence>
<dbReference type="EMBL" id="HBKP01024774">
    <property type="protein sequence ID" value="CAE2240214.1"/>
    <property type="molecule type" value="Transcribed_RNA"/>
</dbReference>
<dbReference type="GO" id="GO:0005737">
    <property type="term" value="C:cytoplasm"/>
    <property type="evidence" value="ECO:0007669"/>
    <property type="project" value="TreeGrafter"/>
</dbReference>
<organism evidence="5">
    <name type="scientific">Vannella robusta</name>
    <dbReference type="NCBI Taxonomy" id="1487602"/>
    <lineage>
        <taxon>Eukaryota</taxon>
        <taxon>Amoebozoa</taxon>
        <taxon>Discosea</taxon>
        <taxon>Flabellinia</taxon>
        <taxon>Vannellidae</taxon>
        <taxon>Vannella</taxon>
    </lineage>
</organism>
<dbReference type="AlphaFoldDB" id="A0A7S4IUJ5"/>
<comment type="catalytic activity">
    <reaction evidence="1">
        <text>a 5'-end (N(7)-methyl 5'-triphosphoguanosine)-ribonucleoside in mRNA + S-adenosyl-L-methionine = a 5'-end (N(7)-methyl 5'-triphosphoguanosine)-(2'-O-methyl-ribonucleoside) in mRNA + S-adenosyl-L-homocysteine + H(+)</text>
        <dbReference type="Rhea" id="RHEA:67020"/>
        <dbReference type="Rhea" id="RHEA-COMP:17167"/>
        <dbReference type="Rhea" id="RHEA-COMP:17168"/>
        <dbReference type="ChEBI" id="CHEBI:15378"/>
        <dbReference type="ChEBI" id="CHEBI:57856"/>
        <dbReference type="ChEBI" id="CHEBI:59789"/>
        <dbReference type="ChEBI" id="CHEBI:156461"/>
        <dbReference type="ChEBI" id="CHEBI:167609"/>
        <dbReference type="EC" id="2.1.1.57"/>
    </reaction>
</comment>
<dbReference type="SUPFAM" id="SSF53335">
    <property type="entry name" value="S-adenosyl-L-methionine-dependent methyltransferases"/>
    <property type="match status" value="1"/>
</dbReference>
<dbReference type="GO" id="GO:0006370">
    <property type="term" value="P:7-methylguanosine mRNA capping"/>
    <property type="evidence" value="ECO:0007669"/>
    <property type="project" value="UniProtKB-UniRule"/>
</dbReference>
<dbReference type="GO" id="GO:0004483">
    <property type="term" value="F:methyltransferase cap1 activity"/>
    <property type="evidence" value="ECO:0007669"/>
    <property type="project" value="UniProtKB-UniRule"/>
</dbReference>
<feature type="region of interest" description="Disordered" evidence="2">
    <location>
        <begin position="482"/>
        <end position="570"/>
    </location>
</feature>
<dbReference type="Pfam" id="PF01728">
    <property type="entry name" value="FtsJ"/>
    <property type="match status" value="1"/>
</dbReference>
<gene>
    <name evidence="5" type="ORF">VSP0166_LOCUS17266</name>
</gene>
<dbReference type="SMART" id="SM00443">
    <property type="entry name" value="G_patch"/>
    <property type="match status" value="1"/>
</dbReference>
<keyword evidence="1" id="KW-0808">Transferase</keyword>
<dbReference type="PANTHER" id="PTHR16121:SF0">
    <property type="entry name" value="CAP-SPECIFIC MRNA (NUCLEOSIDE-2'-O-)-METHYLTRANSFERASE 1"/>
    <property type="match status" value="1"/>
</dbReference>
<keyword evidence="1" id="KW-0949">S-adenosyl-L-methionine</keyword>
<reference evidence="5" key="1">
    <citation type="submission" date="2021-01" db="EMBL/GenBank/DDBJ databases">
        <authorList>
            <person name="Corre E."/>
            <person name="Pelletier E."/>
            <person name="Niang G."/>
            <person name="Scheremetjew M."/>
            <person name="Finn R."/>
            <person name="Kale V."/>
            <person name="Holt S."/>
            <person name="Cochrane G."/>
            <person name="Meng A."/>
            <person name="Brown T."/>
            <person name="Cohen L."/>
        </authorList>
    </citation>
    <scope>NUCLEOTIDE SEQUENCE</scope>
    <source>
        <strain evidence="5">DIVA3 518/3/11/1/6</strain>
    </source>
</reference>
<dbReference type="InterPro" id="IPR025816">
    <property type="entry name" value="RrmJ-type_MeTrfase"/>
</dbReference>